<keyword evidence="9" id="KW-1185">Reference proteome</keyword>
<evidence type="ECO:0000313" key="9">
    <source>
        <dbReference type="Proteomes" id="UP000031671"/>
    </source>
</evidence>
<sequence length="319" mass="35507">MKKFLASAVALISLSLPSIASANEGASVLLDKMSEASHSLNYEMSYVLIRKSSIEPLVYRQAVDNGNQLAQLVYLSGPVREVIQRGNQVSYIEPGIDPFTIESDKMVAPLMPMLKVDVNKLKDNYDVVKVGRAREAGAATDVIRVVPKDGQRYSYIVWVEEQSGLPLRADLIDRDGEILEQYRTVSFSVTDHLVPVMKGLEKATLPEVVTLPDSQVTQVGWQATWMPQGFKSKKIQSHPLFGSNRVVESQIYTDGLFQFSIYVAPEDDFSLKRQLVRQGRRTLQSAVVDKHEVIVVGDIPPSTAQRILQSVTFQSVLVQ</sequence>
<evidence type="ECO:0000259" key="7">
    <source>
        <dbReference type="Pfam" id="PF17188"/>
    </source>
</evidence>
<keyword evidence="3 5" id="KW-0732">Signal</keyword>
<dbReference type="Gene3D" id="2.50.20.10">
    <property type="entry name" value="Lipoprotein localisation LolA/LolB/LppX"/>
    <property type="match status" value="1"/>
</dbReference>
<dbReference type="InterPro" id="IPR038484">
    <property type="entry name" value="MucB/RseB_C_sf"/>
</dbReference>
<organism evidence="8 9">
    <name type="scientific">Vibrio ishigakensis</name>
    <dbReference type="NCBI Taxonomy" id="1481914"/>
    <lineage>
        <taxon>Bacteria</taxon>
        <taxon>Pseudomonadati</taxon>
        <taxon>Pseudomonadota</taxon>
        <taxon>Gammaproteobacteria</taxon>
        <taxon>Vibrionales</taxon>
        <taxon>Vibrionaceae</taxon>
        <taxon>Vibrio</taxon>
    </lineage>
</organism>
<evidence type="ECO:0000256" key="2">
    <source>
        <dbReference type="ARBA" id="ARBA00008150"/>
    </source>
</evidence>
<evidence type="ECO:0000256" key="1">
    <source>
        <dbReference type="ARBA" id="ARBA00004418"/>
    </source>
</evidence>
<feature type="signal peptide" evidence="5">
    <location>
        <begin position="1"/>
        <end position="22"/>
    </location>
</feature>
<accession>A0A0B8NTF6</accession>
<dbReference type="Gene3D" id="3.30.200.100">
    <property type="entry name" value="MucB/RseB, C-terminal domain"/>
    <property type="match status" value="1"/>
</dbReference>
<evidence type="ECO:0000256" key="5">
    <source>
        <dbReference type="SAM" id="SignalP"/>
    </source>
</evidence>
<feature type="chain" id="PRO_5002121777" evidence="5">
    <location>
        <begin position="23"/>
        <end position="319"/>
    </location>
</feature>
<dbReference type="NCBIfam" id="NF006990">
    <property type="entry name" value="PRK09455.1"/>
    <property type="match status" value="1"/>
</dbReference>
<dbReference type="Proteomes" id="UP000031671">
    <property type="component" value="Unassembled WGS sequence"/>
</dbReference>
<name>A0A0B8NTF6_9VIBR</name>
<feature type="domain" description="MucB/RseB N-terminal" evidence="6">
    <location>
        <begin position="26"/>
        <end position="204"/>
    </location>
</feature>
<reference evidence="8 9" key="1">
    <citation type="submission" date="2015-01" db="EMBL/GenBank/DDBJ databases">
        <title>Vibrio sp. C1 JCM 19231 whole genome shotgun sequence.</title>
        <authorList>
            <person name="Sawabe T."/>
            <person name="Meirelles P."/>
            <person name="Feng G."/>
            <person name="Sayaka M."/>
            <person name="Hattori M."/>
            <person name="Ohkuma M."/>
        </authorList>
    </citation>
    <scope>NUCLEOTIDE SEQUENCE [LARGE SCALE GENOMIC DNA]</scope>
    <source>
        <strain evidence="9">JCM 19231</strain>
    </source>
</reference>
<dbReference type="GO" id="GO:0030288">
    <property type="term" value="C:outer membrane-bounded periplasmic space"/>
    <property type="evidence" value="ECO:0007669"/>
    <property type="project" value="TreeGrafter"/>
</dbReference>
<proteinExistence type="inferred from homology"/>
<dbReference type="GO" id="GO:0032885">
    <property type="term" value="P:regulation of polysaccharide biosynthetic process"/>
    <property type="evidence" value="ECO:0007669"/>
    <property type="project" value="TreeGrafter"/>
</dbReference>
<dbReference type="RefSeq" id="WP_261834012.1">
    <property type="nucleotide sequence ID" value="NZ_AP024881.1"/>
</dbReference>
<dbReference type="Pfam" id="PF03888">
    <property type="entry name" value="MucB_RseB"/>
    <property type="match status" value="1"/>
</dbReference>
<evidence type="ECO:0000259" key="6">
    <source>
        <dbReference type="Pfam" id="PF03888"/>
    </source>
</evidence>
<dbReference type="CDD" id="cd16327">
    <property type="entry name" value="RseB"/>
    <property type="match status" value="1"/>
</dbReference>
<comment type="similarity">
    <text evidence="2">Belongs to the RseB family.</text>
</comment>
<dbReference type="Pfam" id="PF17188">
    <property type="entry name" value="MucB_RseB_C"/>
    <property type="match status" value="1"/>
</dbReference>
<dbReference type="InterPro" id="IPR033436">
    <property type="entry name" value="MucB/RseB_C"/>
</dbReference>
<dbReference type="InterPro" id="IPR005588">
    <property type="entry name" value="MucB_RseB"/>
</dbReference>
<evidence type="ECO:0000256" key="3">
    <source>
        <dbReference type="ARBA" id="ARBA00022729"/>
    </source>
</evidence>
<gene>
    <name evidence="8" type="ORF">JCM19231_3987</name>
</gene>
<dbReference type="GO" id="GO:0045152">
    <property type="term" value="F:antisigma factor binding"/>
    <property type="evidence" value="ECO:0007669"/>
    <property type="project" value="TreeGrafter"/>
</dbReference>
<comment type="subcellular location">
    <subcellularLocation>
        <location evidence="1">Periplasm</location>
    </subcellularLocation>
</comment>
<dbReference type="PANTHER" id="PTHR38782:SF1">
    <property type="entry name" value="SIGMA-E FACTOR REGULATORY PROTEIN RSEB"/>
    <property type="match status" value="1"/>
</dbReference>
<dbReference type="PIRSF" id="PIRSF005427">
    <property type="entry name" value="RseB"/>
    <property type="match status" value="1"/>
</dbReference>
<dbReference type="AlphaFoldDB" id="A0A0B8NTF6"/>
<protein>
    <submittedName>
        <fullName evidence="8">Sigma factor rpoE negative regulatory protein rseB</fullName>
    </submittedName>
</protein>
<dbReference type="InterPro" id="IPR033434">
    <property type="entry name" value="MucB/RseB_N"/>
</dbReference>
<keyword evidence="4" id="KW-0574">Periplasm</keyword>
<evidence type="ECO:0000256" key="4">
    <source>
        <dbReference type="ARBA" id="ARBA00022764"/>
    </source>
</evidence>
<dbReference type="PANTHER" id="PTHR38782">
    <property type="match status" value="1"/>
</dbReference>
<reference evidence="8 9" key="2">
    <citation type="submission" date="2015-01" db="EMBL/GenBank/DDBJ databases">
        <authorList>
            <consortium name="NBRP consortium"/>
            <person name="Sawabe T."/>
            <person name="Meirelles P."/>
            <person name="Feng G."/>
            <person name="Sayaka M."/>
            <person name="Hattori M."/>
            <person name="Ohkuma M."/>
        </authorList>
    </citation>
    <scope>NUCLEOTIDE SEQUENCE [LARGE SCALE GENOMIC DNA]</scope>
    <source>
        <strain evidence="9">JCM 19231</strain>
    </source>
</reference>
<evidence type="ECO:0000313" key="8">
    <source>
        <dbReference type="EMBL" id="GAM57176.1"/>
    </source>
</evidence>
<dbReference type="EMBL" id="BBRZ01000046">
    <property type="protein sequence ID" value="GAM57176.1"/>
    <property type="molecule type" value="Genomic_DNA"/>
</dbReference>
<comment type="caution">
    <text evidence="8">The sequence shown here is derived from an EMBL/GenBank/DDBJ whole genome shotgun (WGS) entry which is preliminary data.</text>
</comment>
<feature type="domain" description="MucB/RseB C-terminal" evidence="7">
    <location>
        <begin position="218"/>
        <end position="311"/>
    </location>
</feature>